<evidence type="ECO:0000313" key="2">
    <source>
        <dbReference type="EMBL" id="PIT92776.1"/>
    </source>
</evidence>
<dbReference type="EMBL" id="PFBA01000009">
    <property type="protein sequence ID" value="PIT92776.1"/>
    <property type="molecule type" value="Genomic_DNA"/>
</dbReference>
<dbReference type="NCBIfam" id="TIGR02532">
    <property type="entry name" value="IV_pilin_GFxxxE"/>
    <property type="match status" value="1"/>
</dbReference>
<name>A0A2M6WJ26_9BACT</name>
<reference evidence="3" key="1">
    <citation type="submission" date="2017-09" db="EMBL/GenBank/DDBJ databases">
        <title>Depth-based differentiation of microbial function through sediment-hosted aquifers and enrichment of novel symbionts in the deep terrestrial subsurface.</title>
        <authorList>
            <person name="Probst A.J."/>
            <person name="Ladd B."/>
            <person name="Jarett J.K."/>
            <person name="Geller-Mcgrath D.E."/>
            <person name="Sieber C.M.K."/>
            <person name="Emerson J.B."/>
            <person name="Anantharaman K."/>
            <person name="Thomas B.C."/>
            <person name="Malmstrom R."/>
            <person name="Stieglmeier M."/>
            <person name="Klingl A."/>
            <person name="Woyke T."/>
            <person name="Ryan C.M."/>
            <person name="Banfield J.F."/>
        </authorList>
    </citation>
    <scope>NUCLEOTIDE SEQUENCE [LARGE SCALE GENOMIC DNA]</scope>
</reference>
<organism evidence="2 3">
    <name type="scientific">Candidatus Harrisonbacteria bacterium CG10_big_fil_rev_8_21_14_0_10_42_17</name>
    <dbReference type="NCBI Taxonomy" id="1974584"/>
    <lineage>
        <taxon>Bacteria</taxon>
        <taxon>Candidatus Harrisoniibacteriota</taxon>
    </lineage>
</organism>
<feature type="transmembrane region" description="Helical" evidence="1">
    <location>
        <begin position="21"/>
        <end position="48"/>
    </location>
</feature>
<evidence type="ECO:0000313" key="3">
    <source>
        <dbReference type="Proteomes" id="UP000228635"/>
    </source>
</evidence>
<protein>
    <submittedName>
        <fullName evidence="2">Uncharacterized protein</fullName>
    </submittedName>
</protein>
<keyword evidence="1" id="KW-0812">Transmembrane</keyword>
<evidence type="ECO:0000256" key="1">
    <source>
        <dbReference type="SAM" id="Phobius"/>
    </source>
</evidence>
<accession>A0A2M6WJ26</accession>
<dbReference type="Pfam" id="PF07963">
    <property type="entry name" value="N_methyl"/>
    <property type="match status" value="1"/>
</dbReference>
<dbReference type="AlphaFoldDB" id="A0A2M6WJ26"/>
<proteinExistence type="predicted"/>
<dbReference type="Proteomes" id="UP000228635">
    <property type="component" value="Unassembled WGS sequence"/>
</dbReference>
<keyword evidence="1" id="KW-0472">Membrane</keyword>
<keyword evidence="1" id="KW-1133">Transmembrane helix</keyword>
<dbReference type="InterPro" id="IPR012902">
    <property type="entry name" value="N_methyl_site"/>
</dbReference>
<gene>
    <name evidence="2" type="ORF">COU08_00645</name>
</gene>
<comment type="caution">
    <text evidence="2">The sequence shown here is derived from an EMBL/GenBank/DDBJ whole genome shotgun (WGS) entry which is preliminary data.</text>
</comment>
<sequence length="333" mass="35607">MGDKKKKNKEAVNKNAHRRKGFTLIELLIYLAIFSAIAGLFVSSLLVITRVQLHENSNTSLTEQINFVTQTIQRYIRESSTAMVNTTANCTTIDDDTTTPMGNPIIGTCLRLRMRDLARDPVCIYEENSTIKITEGPTGDPNTCNTGLAKDLTNISSVQVDANGLMFTKFQNAPGHDTIQIDLTMSFQDQGNPLSTLSRTITSAVSRATAATFDSSLTPGAGSLDIGSTLSRWGQIFGDALNIQNNAAVNGDLTVGNDITITNDVAINGTLTETGNYDGGARGSKVIYAPGGILCGTGVCANHGLTCRDTFDLIDLVSEACTVSDNARLCFCD</sequence>